<feature type="compositionally biased region" description="Polar residues" evidence="9">
    <location>
        <begin position="201"/>
        <end position="215"/>
    </location>
</feature>
<feature type="compositionally biased region" description="Polar residues" evidence="9">
    <location>
        <begin position="1315"/>
        <end position="1343"/>
    </location>
</feature>
<feature type="compositionally biased region" description="Acidic residues" evidence="9">
    <location>
        <begin position="463"/>
        <end position="474"/>
    </location>
</feature>
<dbReference type="GeneID" id="105299060"/>
<dbReference type="PANTHER" id="PTHR46462:SF1">
    <property type="entry name" value="HISTONE-LYSINE N-METHYLTRANSFERASE SETD5"/>
    <property type="match status" value="1"/>
</dbReference>
<organism evidence="11 12">
    <name type="scientific">Pteropus vampyrus</name>
    <name type="common">Large flying fox</name>
    <dbReference type="NCBI Taxonomy" id="132908"/>
    <lineage>
        <taxon>Eukaryota</taxon>
        <taxon>Metazoa</taxon>
        <taxon>Chordata</taxon>
        <taxon>Craniata</taxon>
        <taxon>Vertebrata</taxon>
        <taxon>Euteleostomi</taxon>
        <taxon>Mammalia</taxon>
        <taxon>Eutheria</taxon>
        <taxon>Laurasiatheria</taxon>
        <taxon>Chiroptera</taxon>
        <taxon>Yinpterochiroptera</taxon>
        <taxon>Pteropodoidea</taxon>
        <taxon>Pteropodidae</taxon>
        <taxon>Pteropodinae</taxon>
        <taxon>Pteropus</taxon>
    </lineage>
</organism>
<feature type="domain" description="SET" evidence="10">
    <location>
        <begin position="282"/>
        <end position="403"/>
    </location>
</feature>
<feature type="compositionally biased region" description="Acidic residues" evidence="9">
    <location>
        <begin position="504"/>
        <end position="513"/>
    </location>
</feature>
<dbReference type="InterPro" id="IPR046341">
    <property type="entry name" value="SET_dom_sf"/>
</dbReference>
<dbReference type="PANTHER" id="PTHR46462">
    <property type="entry name" value="UPSET, ISOFORM A"/>
    <property type="match status" value="1"/>
</dbReference>
<feature type="compositionally biased region" description="Basic residues" evidence="9">
    <location>
        <begin position="165"/>
        <end position="189"/>
    </location>
</feature>
<keyword evidence="8" id="KW-0539">Nucleus</keyword>
<dbReference type="GO" id="GO:0006325">
    <property type="term" value="P:chromatin organization"/>
    <property type="evidence" value="ECO:0007669"/>
    <property type="project" value="UniProtKB-KW"/>
</dbReference>
<dbReference type="FunFam" id="2.170.270.10:FF:000009">
    <property type="entry name" value="SET domain-containing protein 5"/>
    <property type="match status" value="1"/>
</dbReference>
<evidence type="ECO:0000256" key="5">
    <source>
        <dbReference type="ARBA" id="ARBA00022853"/>
    </source>
</evidence>
<feature type="compositionally biased region" description="Low complexity" evidence="9">
    <location>
        <begin position="1259"/>
        <end position="1268"/>
    </location>
</feature>
<feature type="compositionally biased region" description="Basic residues" evidence="9">
    <location>
        <begin position="1071"/>
        <end position="1085"/>
    </location>
</feature>
<feature type="region of interest" description="Disordered" evidence="9">
    <location>
        <begin position="950"/>
        <end position="977"/>
    </location>
</feature>
<feature type="compositionally biased region" description="Polar residues" evidence="9">
    <location>
        <begin position="1382"/>
        <end position="1391"/>
    </location>
</feature>
<dbReference type="CDD" id="cd19181">
    <property type="entry name" value="SET_SETD5"/>
    <property type="match status" value="1"/>
</dbReference>
<feature type="compositionally biased region" description="Low complexity" evidence="9">
    <location>
        <begin position="1294"/>
        <end position="1309"/>
    </location>
</feature>
<dbReference type="GeneID" id="120621429"/>
<feature type="compositionally biased region" description="Basic residues" evidence="9">
    <location>
        <begin position="622"/>
        <end position="632"/>
    </location>
</feature>
<evidence type="ECO:0000259" key="10">
    <source>
        <dbReference type="PROSITE" id="PS50280"/>
    </source>
</evidence>
<keyword evidence="3" id="KW-0158">Chromosome</keyword>
<dbReference type="PROSITE" id="PS50280">
    <property type="entry name" value="SET"/>
    <property type="match status" value="1"/>
</dbReference>
<keyword evidence="4" id="KW-0597">Phosphoprotein</keyword>
<evidence type="ECO:0000313" key="11">
    <source>
        <dbReference type="Proteomes" id="UP000515202"/>
    </source>
</evidence>
<accession>A0A6P3QZH2</accession>
<dbReference type="InterPro" id="IPR001214">
    <property type="entry name" value="SET_dom"/>
</dbReference>
<feature type="compositionally biased region" description="Polar residues" evidence="9">
    <location>
        <begin position="549"/>
        <end position="563"/>
    </location>
</feature>
<dbReference type="Gene3D" id="2.170.270.10">
    <property type="entry name" value="SET domain"/>
    <property type="match status" value="1"/>
</dbReference>
<name>A0A6P3QZH2_PTEVA</name>
<feature type="compositionally biased region" description="Polar residues" evidence="9">
    <location>
        <begin position="1438"/>
        <end position="1450"/>
    </location>
</feature>
<dbReference type="SUPFAM" id="SSF82199">
    <property type="entry name" value="SET domain"/>
    <property type="match status" value="1"/>
</dbReference>
<feature type="region of interest" description="Disordered" evidence="9">
    <location>
        <begin position="1252"/>
        <end position="1450"/>
    </location>
</feature>
<dbReference type="InterPro" id="IPR044433">
    <property type="entry name" value="SETD5_SET"/>
</dbReference>
<feature type="region of interest" description="Disordered" evidence="9">
    <location>
        <begin position="1"/>
        <end position="28"/>
    </location>
</feature>
<gene>
    <name evidence="12" type="primary">SETD5</name>
</gene>
<feature type="compositionally biased region" description="Polar residues" evidence="9">
    <location>
        <begin position="578"/>
        <end position="604"/>
    </location>
</feature>
<dbReference type="GO" id="GO:0006355">
    <property type="term" value="P:regulation of DNA-templated transcription"/>
    <property type="evidence" value="ECO:0007669"/>
    <property type="project" value="TreeGrafter"/>
</dbReference>
<protein>
    <submittedName>
        <fullName evidence="12">SET domain-containing protein 5 isoform X12</fullName>
    </submittedName>
</protein>
<dbReference type="GO" id="GO:0034967">
    <property type="term" value="C:Set3 complex"/>
    <property type="evidence" value="ECO:0007669"/>
    <property type="project" value="TreeGrafter"/>
</dbReference>
<evidence type="ECO:0000256" key="2">
    <source>
        <dbReference type="ARBA" id="ARBA00004286"/>
    </source>
</evidence>
<dbReference type="Pfam" id="PF00856">
    <property type="entry name" value="SET"/>
    <property type="match status" value="1"/>
</dbReference>
<feature type="compositionally biased region" description="Polar residues" evidence="9">
    <location>
        <begin position="1154"/>
        <end position="1172"/>
    </location>
</feature>
<evidence type="ECO:0000256" key="4">
    <source>
        <dbReference type="ARBA" id="ARBA00022553"/>
    </source>
</evidence>
<sequence length="1450" mass="158886">MSIAIPLGVTTPDTSYSDMAAGSDPESVEASPAVNEKSVYSTHNYGTTQRHGCRGLPYATIIPRSDLNGLPSPVEERCGDSPNSEGETVPTWCPCGLSQDGFLLNCDKCRGMSRGKVIRLHRRKQDNISGGDSSATESWDEELSPSTVLYTATQHTPTSITLTVRRTKPKKRKKSPEKGRAAPKTKKIKAFREGSRKSLRMKNSPSEAQNLDENTTEGWENRIRLWTDQYEEAFTNQYSADVQNALEQHLHSSKEFVGKPAILDTINKTELACNNTVIGSQMQLQLGRVTRVQKHRKILRAARDLALDTLIIEYRGKVMLRQQFEVNGHFFKKPYPFVLFYSKFNGVEMCVDARTFGNDARFIRRSCTPNAEVRHMIADGMIHLCIYAVSAITKDAEVTIAFDYEYSNCNYKVDCACHKGNRNCPIQKRNPNAAELPLPPPPSLPIIGAETRRRKARRKELEMEQQNEVLEEDTNPQPEQVPDKVTVSSDQEEIDNPEEKTEEEKDDVTDDQENPAHSRRTREDRKVEAIIHTFENLEKRKKRRDQPLEQCNSDIEVTTNASETPVGEETKTEAPESEVSNSSNVAIPSTPQSVGVNTRRSSQAGDIAAEKPVPKPPPAKPSRPRPKSRISRYRTSSAQRLKRQKQAIAQQAELSQAALEEGGNNSSVTPTEAGSIDSSGENRQLTGSDPIVVSVAGSHINRAASKYPKTKKYLVTEWLNDKAEKQECPVECPLRITTDPTVLATTLNMLPGLIHSPLICTTPKHYIRFGSPFIPERRRRPLLPDGTFSSCKKRWIKQALEEGMTQTSSVPQETRTQHLYQSNENSNTSSIYKDNADLLSPLKKWKSRYLMEQNVTKLLRPLSPVTPPPPNPGSKSPQLTTPGPSHPEEECRNGYSLMFSPITSLTASRCNTPLQFELCHRKDLDLTKVGYLDSNTNSCADRPSLINSGHSDLAPHPSIGPTSDTGFPSRSGDGHQTLVRNSDQAFRTEFNLMYAYSPLNAMPRADGLYRGSPLVGDRKPLHLDGGYCSPAEGFSSRYEHGFMKDLSRGSMSPGSERACEGVPSAPQNPPQRKKVSLLEYRKRKQEAKENSAGGGGDSAQCKSKSAGAEQGSSNSLSDTGAHGVQGSSTRTPSSPHKKFSPSHSSMSHLEAVSPSDSRGTSSHCRPQENISSRWMVPTSVERLREGGSIPKVLRSSVRVAQKGEPSPTWESNITEKDSDPADGEGPETLSSALSKGATVYSPSRYSYQLLQCDSPRTESQSLLQQSSSPFRGHPTQSPGYSYRTTALRSGNAPSHGSSESSLSSTSYSSPAHPVSTDSLAQFTGTPGYYSSQPHSGNSTGSNLSRRSCPSSAASPTPQGPSDSPTSDSVSQSSTGTLSSTSFPQNSRSSLPSDLRTISLPSAGQSTAYQASRVSAVSNSQHYPHRGSGGVHQYRLQPLQGSGVKTQTGLS</sequence>
<feature type="compositionally biased region" description="Polar residues" evidence="9">
    <location>
        <begin position="1274"/>
        <end position="1292"/>
    </location>
</feature>
<feature type="region of interest" description="Disordered" evidence="9">
    <location>
        <begin position="860"/>
        <end position="892"/>
    </location>
</feature>
<keyword evidence="7" id="KW-0804">Transcription</keyword>
<dbReference type="CTD" id="55209"/>
<dbReference type="GO" id="GO:0070210">
    <property type="term" value="C:Rpd3L-Expanded complex"/>
    <property type="evidence" value="ECO:0007669"/>
    <property type="project" value="TreeGrafter"/>
</dbReference>
<feature type="compositionally biased region" description="Polar residues" evidence="9">
    <location>
        <begin position="663"/>
        <end position="685"/>
    </location>
</feature>
<dbReference type="SMART" id="SM00317">
    <property type="entry name" value="SET"/>
    <property type="match status" value="1"/>
</dbReference>
<feature type="compositionally biased region" description="Low complexity" evidence="9">
    <location>
        <begin position="1344"/>
        <end position="1381"/>
    </location>
</feature>
<comment type="subcellular location">
    <subcellularLocation>
        <location evidence="2">Chromosome</location>
    </subcellularLocation>
    <subcellularLocation>
        <location evidence="1">Nucleus</location>
    </subcellularLocation>
</comment>
<dbReference type="RefSeq" id="XP_011368940.1">
    <property type="nucleotide sequence ID" value="XM_011370638.2"/>
</dbReference>
<feature type="region of interest" description="Disordered" evidence="9">
    <location>
        <begin position="163"/>
        <end position="215"/>
    </location>
</feature>
<dbReference type="Proteomes" id="UP000515202">
    <property type="component" value="Unplaced"/>
</dbReference>
<reference evidence="12" key="1">
    <citation type="submission" date="2025-08" db="UniProtKB">
        <authorList>
            <consortium name="RefSeq"/>
        </authorList>
    </citation>
    <scope>IDENTIFICATION</scope>
    <source>
        <tissue evidence="12">Kidney</tissue>
    </source>
</reference>
<dbReference type="OrthoDB" id="1928087at2759"/>
<proteinExistence type="predicted"/>
<keyword evidence="5" id="KW-0156">Chromatin regulator</keyword>
<evidence type="ECO:0000256" key="6">
    <source>
        <dbReference type="ARBA" id="ARBA00023015"/>
    </source>
</evidence>
<evidence type="ECO:0000256" key="9">
    <source>
        <dbReference type="SAM" id="MobiDB-lite"/>
    </source>
</evidence>
<keyword evidence="6" id="KW-0805">Transcription regulation</keyword>
<feature type="region of interest" description="Disordered" evidence="9">
    <location>
        <begin position="1045"/>
        <end position="1238"/>
    </location>
</feature>
<dbReference type="RefSeq" id="XP_039742559.1">
    <property type="nucleotide sequence ID" value="XM_039886625.1"/>
</dbReference>
<feature type="compositionally biased region" description="Polar residues" evidence="9">
    <location>
        <begin position="1398"/>
        <end position="1421"/>
    </location>
</feature>
<evidence type="ECO:0000313" key="12">
    <source>
        <dbReference type="RefSeq" id="XP_011368940.1"/>
    </source>
</evidence>
<feature type="compositionally biased region" description="Low complexity" evidence="9">
    <location>
        <begin position="646"/>
        <end position="661"/>
    </location>
</feature>
<evidence type="ECO:0000256" key="1">
    <source>
        <dbReference type="ARBA" id="ARBA00004123"/>
    </source>
</evidence>
<evidence type="ECO:0000256" key="7">
    <source>
        <dbReference type="ARBA" id="ARBA00023163"/>
    </source>
</evidence>
<evidence type="ECO:0000256" key="3">
    <source>
        <dbReference type="ARBA" id="ARBA00022454"/>
    </source>
</evidence>
<evidence type="ECO:0000256" key="8">
    <source>
        <dbReference type="ARBA" id="ARBA00023242"/>
    </source>
</evidence>
<feature type="region of interest" description="Disordered" evidence="9">
    <location>
        <begin position="431"/>
        <end position="685"/>
    </location>
</feature>
<keyword evidence="11" id="KW-1185">Reference proteome</keyword>